<accession>K7MR47</accession>
<evidence type="ECO:0000259" key="3">
    <source>
        <dbReference type="Pfam" id="PF00931"/>
    </source>
</evidence>
<dbReference type="Gene3D" id="3.40.50.300">
    <property type="entry name" value="P-loop containing nucleotide triphosphate hydrolases"/>
    <property type="match status" value="1"/>
</dbReference>
<evidence type="ECO:0000259" key="5">
    <source>
        <dbReference type="Pfam" id="PF23598"/>
    </source>
</evidence>
<dbReference type="STRING" id="3847.K7MR47"/>
<reference evidence="6 7" key="1">
    <citation type="journal article" date="2010" name="Nature">
        <title>Genome sequence of the palaeopolyploid soybean.</title>
        <authorList>
            <person name="Schmutz J."/>
            <person name="Cannon S.B."/>
            <person name="Schlueter J."/>
            <person name="Ma J."/>
            <person name="Mitros T."/>
            <person name="Nelson W."/>
            <person name="Hyten D.L."/>
            <person name="Song Q."/>
            <person name="Thelen J.J."/>
            <person name="Cheng J."/>
            <person name="Xu D."/>
            <person name="Hellsten U."/>
            <person name="May G.D."/>
            <person name="Yu Y."/>
            <person name="Sakurai T."/>
            <person name="Umezawa T."/>
            <person name="Bhattacharyya M.K."/>
            <person name="Sandhu D."/>
            <person name="Valliyodan B."/>
            <person name="Lindquist E."/>
            <person name="Peto M."/>
            <person name="Grant D."/>
            <person name="Shu S."/>
            <person name="Goodstein D."/>
            <person name="Barry K."/>
            <person name="Futrell-Griggs M."/>
            <person name="Abernathy B."/>
            <person name="Du J."/>
            <person name="Tian Z."/>
            <person name="Zhu L."/>
            <person name="Gill N."/>
            <person name="Joshi T."/>
            <person name="Libault M."/>
            <person name="Sethuraman A."/>
            <person name="Zhang X.-C."/>
            <person name="Shinozaki K."/>
            <person name="Nguyen H.T."/>
            <person name="Wing R.A."/>
            <person name="Cregan P."/>
            <person name="Specht J."/>
            <person name="Grimwood J."/>
            <person name="Rokhsar D."/>
            <person name="Stacey G."/>
            <person name="Shoemaker R.C."/>
            <person name="Jackson S.A."/>
        </authorList>
    </citation>
    <scope>NUCLEOTIDE SEQUENCE [LARGE SCALE GENOMIC DNA]</scope>
    <source>
        <strain evidence="7">cv. Williams 82</strain>
        <tissue evidence="6">Callus</tissue>
    </source>
</reference>
<dbReference type="Pfam" id="PF23598">
    <property type="entry name" value="LRR_14"/>
    <property type="match status" value="1"/>
</dbReference>
<dbReference type="SMR" id="K7MR47"/>
<dbReference type="Gene3D" id="3.80.10.10">
    <property type="entry name" value="Ribonuclease Inhibitor"/>
    <property type="match status" value="1"/>
</dbReference>
<evidence type="ECO:0000313" key="8">
    <source>
        <dbReference type="Proteomes" id="UP000008827"/>
    </source>
</evidence>
<dbReference type="Gramene" id="KRG98889">
    <property type="protein sequence ID" value="KRG98889"/>
    <property type="gene ID" value="GLYMA_18G105100"/>
</dbReference>
<evidence type="ECO:0000313" key="7">
    <source>
        <dbReference type="EnsemblPlants" id="KRG98889"/>
    </source>
</evidence>
<dbReference type="InterPro" id="IPR036388">
    <property type="entry name" value="WH-like_DNA-bd_sf"/>
</dbReference>
<dbReference type="Pfam" id="PF23559">
    <property type="entry name" value="WHD_DRP"/>
    <property type="match status" value="1"/>
</dbReference>
<dbReference type="SUPFAM" id="SSF52540">
    <property type="entry name" value="P-loop containing nucleoside triphosphate hydrolases"/>
    <property type="match status" value="1"/>
</dbReference>
<keyword evidence="2" id="KW-0611">Plant defense</keyword>
<gene>
    <name evidence="7" type="primary">LOC102659491</name>
    <name evidence="6" type="ORF">GLYMA_18G105100</name>
</gene>
<dbReference type="OrthoDB" id="598235at2759"/>
<reference evidence="6" key="3">
    <citation type="submission" date="2018-07" db="EMBL/GenBank/DDBJ databases">
        <title>WGS assembly of Glycine max.</title>
        <authorList>
            <person name="Schmutz J."/>
            <person name="Cannon S."/>
            <person name="Schlueter J."/>
            <person name="Ma J."/>
            <person name="Mitros T."/>
            <person name="Nelson W."/>
            <person name="Hyten D."/>
            <person name="Song Q."/>
            <person name="Thelen J."/>
            <person name="Cheng J."/>
            <person name="Xu D."/>
            <person name="Hellsten U."/>
            <person name="May G."/>
            <person name="Yu Y."/>
            <person name="Sakurai T."/>
            <person name="Umezawa T."/>
            <person name="Bhattacharyya M."/>
            <person name="Sandhu D."/>
            <person name="Valliyodan B."/>
            <person name="Lindquist E."/>
            <person name="Peto M."/>
            <person name="Grant D."/>
            <person name="Shu S."/>
            <person name="Goodstein D."/>
            <person name="Barry K."/>
            <person name="Futrell-Griggs M."/>
            <person name="Abernathy B."/>
            <person name="Du J."/>
            <person name="Tian Z."/>
            <person name="Zhu L."/>
            <person name="Gill N."/>
            <person name="Joshi T."/>
            <person name="Libault M."/>
            <person name="Sethuraman A."/>
            <person name="Zhang X."/>
            <person name="Shinozaki K."/>
            <person name="Nguyen H."/>
            <person name="Wing R."/>
            <person name="Cregan P."/>
            <person name="Specht J."/>
            <person name="Grimwood J."/>
            <person name="Rokhsar D."/>
            <person name="Stacey G."/>
            <person name="Shoemaker R."/>
            <person name="Jackson S."/>
        </authorList>
    </citation>
    <scope>NUCLEOTIDE SEQUENCE</scope>
    <source>
        <tissue evidence="6">Callus</tissue>
    </source>
</reference>
<dbReference type="InterPro" id="IPR027417">
    <property type="entry name" value="P-loop_NTPase"/>
</dbReference>
<dbReference type="EnsemblPlants" id="KRG98889">
    <property type="protein sequence ID" value="KRG98889"/>
    <property type="gene ID" value="GLYMA_18G105100"/>
</dbReference>
<dbReference type="Pfam" id="PF00931">
    <property type="entry name" value="NB-ARC"/>
    <property type="match status" value="1"/>
</dbReference>
<evidence type="ECO:0000259" key="4">
    <source>
        <dbReference type="Pfam" id="PF23559"/>
    </source>
</evidence>
<organism evidence="7">
    <name type="scientific">Glycine max</name>
    <name type="common">Soybean</name>
    <name type="synonym">Glycine hispida</name>
    <dbReference type="NCBI Taxonomy" id="3847"/>
    <lineage>
        <taxon>Eukaryota</taxon>
        <taxon>Viridiplantae</taxon>
        <taxon>Streptophyta</taxon>
        <taxon>Embryophyta</taxon>
        <taxon>Tracheophyta</taxon>
        <taxon>Spermatophyta</taxon>
        <taxon>Magnoliopsida</taxon>
        <taxon>eudicotyledons</taxon>
        <taxon>Gunneridae</taxon>
        <taxon>Pentapetalae</taxon>
        <taxon>rosids</taxon>
        <taxon>fabids</taxon>
        <taxon>Fabales</taxon>
        <taxon>Fabaceae</taxon>
        <taxon>Papilionoideae</taxon>
        <taxon>50 kb inversion clade</taxon>
        <taxon>NPAAA clade</taxon>
        <taxon>indigoferoid/millettioid clade</taxon>
        <taxon>Phaseoleae</taxon>
        <taxon>Glycine</taxon>
        <taxon>Glycine subgen. Soja</taxon>
    </lineage>
</organism>
<feature type="domain" description="Disease resistance R13L4/SHOC-2-like LRR" evidence="5">
    <location>
        <begin position="448"/>
        <end position="774"/>
    </location>
</feature>
<dbReference type="AlphaFoldDB" id="K7MR47"/>
<dbReference type="FunFam" id="1.10.10.10:FF:000322">
    <property type="entry name" value="Probable disease resistance protein At1g63360"/>
    <property type="match status" value="1"/>
</dbReference>
<dbReference type="eggNOG" id="KOG4658">
    <property type="taxonomic scope" value="Eukaryota"/>
</dbReference>
<dbReference type="Gene3D" id="1.10.10.10">
    <property type="entry name" value="Winged helix-like DNA-binding domain superfamily/Winged helix DNA-binding domain"/>
    <property type="match status" value="1"/>
</dbReference>
<keyword evidence="1" id="KW-0677">Repeat</keyword>
<name>K7MR47_SOYBN</name>
<dbReference type="InterPro" id="IPR002182">
    <property type="entry name" value="NB-ARC"/>
</dbReference>
<protein>
    <submittedName>
        <fullName evidence="6 7">Uncharacterized protein</fullName>
    </submittedName>
</protein>
<keyword evidence="8" id="KW-1185">Reference proteome</keyword>
<dbReference type="InterPro" id="IPR042197">
    <property type="entry name" value="Apaf_helical"/>
</dbReference>
<dbReference type="InterPro" id="IPR055414">
    <property type="entry name" value="LRR_R13L4/SHOC2-like"/>
</dbReference>
<feature type="domain" description="Disease resistance protein winged helix" evidence="4">
    <location>
        <begin position="332"/>
        <end position="403"/>
    </location>
</feature>
<dbReference type="SUPFAM" id="SSF52058">
    <property type="entry name" value="L domain-like"/>
    <property type="match status" value="1"/>
</dbReference>
<dbReference type="HOGENOM" id="CLU_000837_25_4_1"/>
<dbReference type="RefSeq" id="XP_040867855.1">
    <property type="nucleotide sequence ID" value="XM_041011921.1"/>
</dbReference>
<evidence type="ECO:0000256" key="2">
    <source>
        <dbReference type="ARBA" id="ARBA00022821"/>
    </source>
</evidence>
<feature type="domain" description="NB-ARC" evidence="3">
    <location>
        <begin position="66"/>
        <end position="244"/>
    </location>
</feature>
<evidence type="ECO:0000256" key="1">
    <source>
        <dbReference type="ARBA" id="ARBA00022737"/>
    </source>
</evidence>
<dbReference type="PANTHER" id="PTHR23155:SF1052">
    <property type="entry name" value="DISEASE RESISTANCE PROTEIN RPM1"/>
    <property type="match status" value="1"/>
</dbReference>
<dbReference type="InterPro" id="IPR058922">
    <property type="entry name" value="WHD_DRP"/>
</dbReference>
<evidence type="ECO:0000313" key="6">
    <source>
        <dbReference type="EMBL" id="KRG98889.1"/>
    </source>
</evidence>
<dbReference type="GeneID" id="102659491"/>
<dbReference type="GO" id="GO:0043531">
    <property type="term" value="F:ADP binding"/>
    <property type="evidence" value="ECO:0007669"/>
    <property type="project" value="InterPro"/>
</dbReference>
<dbReference type="InterPro" id="IPR044974">
    <property type="entry name" value="Disease_R_plants"/>
</dbReference>
<sequence>MPRHRIASEIQQIKTVVDGIMQRVQNYNSLNQLFSKQGQSSHGGVQRHQPRSNPRFLEDAEVVGFEDTKDELIGWLVEGPAERIVISVVGMGGLGKTTLVGRVFNNQKVTAHFDSHAWITVSQSYTLEKLMRDLLKNLCKEEKKEPPRDVSEMDQDSFIDEVRNHLQQKRYIVIFDDVWSVELWGQIKNAMLDNNNGSRIVITTRSMDVVNSCMNSPSDKVHELKPLTFEKSMDLFCKKAFQRHNNGGCPEDLEDISSDFVEKCKGLPLAIVAIGSLLKDKEKTPFEWEKVRLSLSSEMKKNPHLIGIQKILGFSYDDLPYYLKSCLLYFGIYPEDYRVKSKRLTRQWIAEGFVKVEEGKTVEDVAQQYLTELIGRSLVQVSSFTIDGKAKSCHVHDLLRDMILRKCKDLSFCQHISKEDESMSNGMIRRLSVATYSKDLRRTTESSHIRSLLVFTGKVTYKYVERIPIKYRLLKILDFEDCPMDFVPKTWGNLAHLKYLSLRRCIGAEVLVKFISKLQNLETLDIRNAKLGEMSKEICKLTKLRHLLVKNVKLFELKNGLGGMTSLQTLCQLSVGYNEDDDVVELLKELGKLKQLRSLGLIDLKEGLGTALCSTINELPNLEKLHIQSDWDFDFNVIDLPLISSLAMLRKLKLSGRLNKFPEWVPQLQNLVKLSLLRSRLTDDPLKSLQNMPHLLFLYFGYCAYEGGSLYFQNGGFQQLKELYLYELRYLGSIIIDKGALCSLETLELYRIHLETVPHGIQHLEKLQVLNAYVLPDKFMECVAPDGGPEHPSIQHVPLVRITSYGKTTRIIHH</sequence>
<proteinExistence type="predicted"/>
<dbReference type="Gene3D" id="1.10.8.430">
    <property type="entry name" value="Helical domain of apoptotic protease-activating factors"/>
    <property type="match status" value="1"/>
</dbReference>
<dbReference type="GO" id="GO:0098542">
    <property type="term" value="P:defense response to other organism"/>
    <property type="evidence" value="ECO:0000318"/>
    <property type="project" value="GO_Central"/>
</dbReference>
<dbReference type="EMBL" id="CM000851">
    <property type="protein sequence ID" value="KRG98889.1"/>
    <property type="molecule type" value="Genomic_DNA"/>
</dbReference>
<dbReference type="PaxDb" id="3847-GLYMA18G12510.2"/>
<dbReference type="PANTHER" id="PTHR23155">
    <property type="entry name" value="DISEASE RESISTANCE PROTEIN RP"/>
    <property type="match status" value="1"/>
</dbReference>
<reference evidence="7" key="2">
    <citation type="submission" date="2018-02" db="UniProtKB">
        <authorList>
            <consortium name="EnsemblPlants"/>
        </authorList>
    </citation>
    <scope>IDENTIFICATION</scope>
    <source>
        <strain evidence="7">Williams 82</strain>
    </source>
</reference>
<dbReference type="Proteomes" id="UP000008827">
    <property type="component" value="Chromosome 18"/>
</dbReference>
<dbReference type="PRINTS" id="PR00364">
    <property type="entry name" value="DISEASERSIST"/>
</dbReference>
<dbReference type="InterPro" id="IPR032675">
    <property type="entry name" value="LRR_dom_sf"/>
</dbReference>
<dbReference type="OMA" id="FMECVAP"/>
<dbReference type="FunFam" id="3.40.50.300:FF:001091">
    <property type="entry name" value="Probable disease resistance protein At1g61300"/>
    <property type="match status" value="1"/>
</dbReference>